<protein>
    <submittedName>
        <fullName evidence="1">Uncharacterized protein</fullName>
    </submittedName>
</protein>
<dbReference type="Proteomes" id="UP000054324">
    <property type="component" value="Unassembled WGS sequence"/>
</dbReference>
<name>A0A074YVN8_OPIVI</name>
<organism evidence="1 2">
    <name type="scientific">Opisthorchis viverrini</name>
    <name type="common">Southeast Asian liver fluke</name>
    <dbReference type="NCBI Taxonomy" id="6198"/>
    <lineage>
        <taxon>Eukaryota</taxon>
        <taxon>Metazoa</taxon>
        <taxon>Spiralia</taxon>
        <taxon>Lophotrochozoa</taxon>
        <taxon>Platyhelminthes</taxon>
        <taxon>Trematoda</taxon>
        <taxon>Digenea</taxon>
        <taxon>Opisthorchiida</taxon>
        <taxon>Opisthorchiata</taxon>
        <taxon>Opisthorchiidae</taxon>
        <taxon>Opisthorchis</taxon>
    </lineage>
</organism>
<evidence type="ECO:0000313" key="1">
    <source>
        <dbReference type="EMBL" id="KER18728.1"/>
    </source>
</evidence>
<dbReference type="KEGG" id="ovi:T265_15864"/>
<dbReference type="CTD" id="20330029"/>
<keyword evidence="2" id="KW-1185">Reference proteome</keyword>
<dbReference type="RefSeq" id="XP_009177525.1">
    <property type="nucleotide sequence ID" value="XM_009179261.1"/>
</dbReference>
<sequence length="110" mass="12590">MRLKIRHLINGSVAASNRFTSQSGSDMATNKLMYLSFLLPMLMGLLRSSQSCEPIPAENQFRGRRDLGGLRWEMRGLGALVHTRWYNGVEVEFCKDACKSQPNCFGFNWW</sequence>
<dbReference type="GeneID" id="20330029"/>
<accession>A0A074YVN8</accession>
<feature type="non-terminal residue" evidence="1">
    <location>
        <position position="110"/>
    </location>
</feature>
<evidence type="ECO:0000313" key="2">
    <source>
        <dbReference type="Proteomes" id="UP000054324"/>
    </source>
</evidence>
<dbReference type="AlphaFoldDB" id="A0A074YVN8"/>
<reference evidence="1 2" key="1">
    <citation type="submission" date="2013-11" db="EMBL/GenBank/DDBJ databases">
        <title>Opisthorchis viverrini - life in the bile duct.</title>
        <authorList>
            <person name="Young N.D."/>
            <person name="Nagarajan N."/>
            <person name="Lin S.J."/>
            <person name="Korhonen P.K."/>
            <person name="Jex A.R."/>
            <person name="Hall R.S."/>
            <person name="Safavi-Hemami H."/>
            <person name="Kaewkong W."/>
            <person name="Bertrand D."/>
            <person name="Gao S."/>
            <person name="Seet Q."/>
            <person name="Wongkham S."/>
            <person name="Teh B.T."/>
            <person name="Wongkham C."/>
            <person name="Intapan P.M."/>
            <person name="Maleewong W."/>
            <person name="Yang X."/>
            <person name="Hu M."/>
            <person name="Wang Z."/>
            <person name="Hofmann A."/>
            <person name="Sternberg P.W."/>
            <person name="Tan P."/>
            <person name="Wang J."/>
            <person name="Gasser R.B."/>
        </authorList>
    </citation>
    <scope>NUCLEOTIDE SEQUENCE [LARGE SCALE GENOMIC DNA]</scope>
</reference>
<proteinExistence type="predicted"/>
<gene>
    <name evidence="1" type="ORF">T265_15864</name>
</gene>
<dbReference type="EMBL" id="KL598309">
    <property type="protein sequence ID" value="KER18728.1"/>
    <property type="molecule type" value="Genomic_DNA"/>
</dbReference>